<dbReference type="SUPFAM" id="SSF52266">
    <property type="entry name" value="SGNH hydrolase"/>
    <property type="match status" value="1"/>
</dbReference>
<accession>A0A8J7M540</accession>
<dbReference type="PANTHER" id="PTHR23028:SF53">
    <property type="entry name" value="ACYL_TRANSF_3 DOMAIN-CONTAINING PROTEIN"/>
    <property type="match status" value="1"/>
</dbReference>
<dbReference type="Pfam" id="PF19040">
    <property type="entry name" value="SGNH"/>
    <property type="match status" value="1"/>
</dbReference>
<evidence type="ECO:0000256" key="2">
    <source>
        <dbReference type="ARBA" id="ARBA00022475"/>
    </source>
</evidence>
<feature type="transmembrane region" description="Helical" evidence="8">
    <location>
        <begin position="171"/>
        <end position="190"/>
    </location>
</feature>
<dbReference type="PANTHER" id="PTHR23028">
    <property type="entry name" value="ACETYLTRANSFERASE"/>
    <property type="match status" value="1"/>
</dbReference>
<evidence type="ECO:0000256" key="7">
    <source>
        <dbReference type="ARBA" id="ARBA00023315"/>
    </source>
</evidence>
<evidence type="ECO:0000256" key="5">
    <source>
        <dbReference type="ARBA" id="ARBA00022989"/>
    </source>
</evidence>
<dbReference type="Proteomes" id="UP000655420">
    <property type="component" value="Unassembled WGS sequence"/>
</dbReference>
<dbReference type="GO" id="GO:0016747">
    <property type="term" value="F:acyltransferase activity, transferring groups other than amino-acyl groups"/>
    <property type="evidence" value="ECO:0007669"/>
    <property type="project" value="InterPro"/>
</dbReference>
<dbReference type="InterPro" id="IPR002656">
    <property type="entry name" value="Acyl_transf_3_dom"/>
</dbReference>
<dbReference type="GO" id="GO:0009103">
    <property type="term" value="P:lipopolysaccharide biosynthetic process"/>
    <property type="evidence" value="ECO:0007669"/>
    <property type="project" value="TreeGrafter"/>
</dbReference>
<keyword evidence="6 8" id="KW-0472">Membrane</keyword>
<feature type="transmembrane region" description="Helical" evidence="8">
    <location>
        <begin position="81"/>
        <end position="100"/>
    </location>
</feature>
<evidence type="ECO:0000313" key="11">
    <source>
        <dbReference type="EMBL" id="MBK0397897.1"/>
    </source>
</evidence>
<feature type="domain" description="SGNH" evidence="10">
    <location>
        <begin position="424"/>
        <end position="645"/>
    </location>
</feature>
<evidence type="ECO:0000259" key="9">
    <source>
        <dbReference type="Pfam" id="PF01757"/>
    </source>
</evidence>
<feature type="transmembrane region" description="Helical" evidence="8">
    <location>
        <begin position="326"/>
        <end position="347"/>
    </location>
</feature>
<dbReference type="Gene3D" id="3.40.50.1110">
    <property type="entry name" value="SGNH hydrolase"/>
    <property type="match status" value="1"/>
</dbReference>
<feature type="transmembrane region" description="Helical" evidence="8">
    <location>
        <begin position="259"/>
        <end position="282"/>
    </location>
</feature>
<organism evidence="11 12">
    <name type="scientific">Thermohalobaculum xanthum</name>
    <dbReference type="NCBI Taxonomy" id="2753746"/>
    <lineage>
        <taxon>Bacteria</taxon>
        <taxon>Pseudomonadati</taxon>
        <taxon>Pseudomonadota</taxon>
        <taxon>Alphaproteobacteria</taxon>
        <taxon>Rhodobacterales</taxon>
        <taxon>Paracoccaceae</taxon>
        <taxon>Thermohalobaculum</taxon>
    </lineage>
</organism>
<proteinExistence type="predicted"/>
<comment type="subcellular location">
    <subcellularLocation>
        <location evidence="1">Cell membrane</location>
        <topology evidence="1">Multi-pass membrane protein</topology>
    </subcellularLocation>
</comment>
<evidence type="ECO:0000256" key="1">
    <source>
        <dbReference type="ARBA" id="ARBA00004651"/>
    </source>
</evidence>
<keyword evidence="7 11" id="KW-0012">Acyltransferase</keyword>
<keyword evidence="2" id="KW-1003">Cell membrane</keyword>
<dbReference type="RefSeq" id="WP_200606177.1">
    <property type="nucleotide sequence ID" value="NZ_JAEHHL010000001.1"/>
</dbReference>
<feature type="transmembrane region" description="Helical" evidence="8">
    <location>
        <begin position="294"/>
        <end position="320"/>
    </location>
</feature>
<protein>
    <submittedName>
        <fullName evidence="11">Acyltransferase family protein</fullName>
    </submittedName>
</protein>
<evidence type="ECO:0000256" key="6">
    <source>
        <dbReference type="ARBA" id="ARBA00023136"/>
    </source>
</evidence>
<feature type="transmembrane region" description="Helical" evidence="8">
    <location>
        <begin position="39"/>
        <end position="60"/>
    </location>
</feature>
<evidence type="ECO:0000256" key="8">
    <source>
        <dbReference type="SAM" id="Phobius"/>
    </source>
</evidence>
<dbReference type="Pfam" id="PF01757">
    <property type="entry name" value="Acyl_transf_3"/>
    <property type="match status" value="1"/>
</dbReference>
<dbReference type="InterPro" id="IPR036514">
    <property type="entry name" value="SGNH_hydro_sf"/>
</dbReference>
<dbReference type="AlphaFoldDB" id="A0A8J7M540"/>
<dbReference type="InterPro" id="IPR050879">
    <property type="entry name" value="Acyltransferase_3"/>
</dbReference>
<feature type="domain" description="Acyltransferase 3" evidence="9">
    <location>
        <begin position="14"/>
        <end position="344"/>
    </location>
</feature>
<keyword evidence="12" id="KW-1185">Reference proteome</keyword>
<name>A0A8J7M540_9RHOB</name>
<keyword evidence="4 8" id="KW-0812">Transmembrane</keyword>
<comment type="caution">
    <text evidence="11">The sequence shown here is derived from an EMBL/GenBank/DDBJ whole genome shotgun (WGS) entry which is preliminary data.</text>
</comment>
<evidence type="ECO:0000256" key="4">
    <source>
        <dbReference type="ARBA" id="ARBA00022692"/>
    </source>
</evidence>
<feature type="transmembrane region" description="Helical" evidence="8">
    <location>
        <begin position="196"/>
        <end position="216"/>
    </location>
</feature>
<evidence type="ECO:0000256" key="3">
    <source>
        <dbReference type="ARBA" id="ARBA00022679"/>
    </source>
</evidence>
<evidence type="ECO:0000313" key="12">
    <source>
        <dbReference type="Proteomes" id="UP000655420"/>
    </source>
</evidence>
<dbReference type="GO" id="GO:0005886">
    <property type="term" value="C:plasma membrane"/>
    <property type="evidence" value="ECO:0007669"/>
    <property type="project" value="UniProtKB-SubCell"/>
</dbReference>
<dbReference type="InterPro" id="IPR043968">
    <property type="entry name" value="SGNH"/>
</dbReference>
<dbReference type="EMBL" id="JAEHHL010000001">
    <property type="protein sequence ID" value="MBK0397897.1"/>
    <property type="molecule type" value="Genomic_DNA"/>
</dbReference>
<keyword evidence="3" id="KW-0808">Transferase</keyword>
<evidence type="ECO:0000259" key="10">
    <source>
        <dbReference type="Pfam" id="PF19040"/>
    </source>
</evidence>
<keyword evidence="5 8" id="KW-1133">Transmembrane helix</keyword>
<reference evidence="11" key="1">
    <citation type="submission" date="2020-12" db="EMBL/GenBank/DDBJ databases">
        <title>Bacterial taxonomy.</title>
        <authorList>
            <person name="Pan X."/>
        </authorList>
    </citation>
    <scope>NUCLEOTIDE SEQUENCE</scope>
    <source>
        <strain evidence="11">M0105</strain>
    </source>
</reference>
<gene>
    <name evidence="11" type="ORF">H0I76_01735</name>
</gene>
<dbReference type="GO" id="GO:0016788">
    <property type="term" value="F:hydrolase activity, acting on ester bonds"/>
    <property type="evidence" value="ECO:0007669"/>
    <property type="project" value="UniProtKB-ARBA"/>
</dbReference>
<sequence>MVSPLRPNDADYRADIDGLRAVAVLSVVAFHVASSGLPGGFAGVDIFFVISGFLITRIILREIESGTFSYAGFYGRRIRRIFPALVLVIAATLGLGWWILLPDEYESLARHAIAGALFSSNILLWLEAGYFDIDAARKPFLHLWSLGVEEQFYIFWPVLLAATWRLARGRVAVVVTIGLASFAANLMLVLSDPDGAFYLPVTRFWELLAGGGLAIWELRRRRFLRDGQLLPQPLADAASLGGGVLCILSFVSLDKTLAYPGWAAVAPVLGSVLMIAAGPNGLVNRYVLARRPVVYIGLISYPLYLWHWPLLSFIAIVQIQDQELRLVAELAAVMLALLASMATYHFLELPLRRGVRYGQALKLSAGMAMVVLVATSLVASRGAAELRGPWNLAEAPQAPASDELHTRTCVSAHGDLFREGFNPGRDFCVASGSDLSRMVVLGDSHANRLYSGLSRVAPHGVAMIGKRACIPVLGGDGVRHGKPLGCATAMADIARRVAAARPDAVILHGYFFRPYWQPLDPQAIAGLTDGLRQMLAALSPSSGTIVIVLGMPELPFHPSRCIRRPIQAAVPECRMTRDAYDRQKALTEAGIREAASGFGNVRIFDPATVLCDDVNCAVIRDDELLYGDTNHLSVQGAEIVARALLRFIEAEDVASR</sequence>
<feature type="transmembrane region" description="Helical" evidence="8">
    <location>
        <begin position="359"/>
        <end position="379"/>
    </location>
</feature>
<feature type="transmembrane region" description="Helical" evidence="8">
    <location>
        <begin position="237"/>
        <end position="253"/>
    </location>
</feature>